<dbReference type="AlphaFoldDB" id="A0A4R1RM44"/>
<keyword evidence="4 7" id="KW-0812">Transmembrane</keyword>
<reference evidence="10 11" key="1">
    <citation type="submission" date="2019-03" db="EMBL/GenBank/DDBJ databases">
        <title>Genomic Encyclopedia of Type Strains, Phase IV (KMG-IV): sequencing the most valuable type-strain genomes for metagenomic binning, comparative biology and taxonomic classification.</title>
        <authorList>
            <person name="Goeker M."/>
        </authorList>
    </citation>
    <scope>NUCLEOTIDE SEQUENCE [LARGE SCALE GENOMIC DNA]</scope>
    <source>
        <strain evidence="10 11">LX-B</strain>
    </source>
</reference>
<keyword evidence="6 7" id="KW-0472">Membrane</keyword>
<accession>A0A4R1RM44</accession>
<feature type="transmembrane region" description="Helical" evidence="7">
    <location>
        <begin position="255"/>
        <end position="274"/>
    </location>
</feature>
<dbReference type="PANTHER" id="PTHR30489:SF0">
    <property type="entry name" value="LIPOPROTEIN-RELEASING SYSTEM TRANSMEMBRANE PROTEIN LOLE"/>
    <property type="match status" value="1"/>
</dbReference>
<feature type="domain" description="ABC3 transporter permease C-terminal" evidence="8">
    <location>
        <begin position="257"/>
        <end position="378"/>
    </location>
</feature>
<evidence type="ECO:0000313" key="10">
    <source>
        <dbReference type="EMBL" id="TCL67323.1"/>
    </source>
</evidence>
<dbReference type="Pfam" id="PF02687">
    <property type="entry name" value="FtsX"/>
    <property type="match status" value="2"/>
</dbReference>
<dbReference type="OrthoDB" id="1711021at2"/>
<dbReference type="RefSeq" id="WP_132014587.1">
    <property type="nucleotide sequence ID" value="NZ_SLUN01000014.1"/>
</dbReference>
<feature type="transmembrane region" description="Helical" evidence="7">
    <location>
        <begin position="421"/>
        <end position="442"/>
    </location>
</feature>
<comment type="subcellular location">
    <subcellularLocation>
        <location evidence="1">Cell membrane</location>
        <topology evidence="1">Multi-pass membrane protein</topology>
    </subcellularLocation>
</comment>
<feature type="domain" description="MacB-like periplasmic core" evidence="9">
    <location>
        <begin position="478"/>
        <end position="669"/>
    </location>
</feature>
<evidence type="ECO:0000313" key="11">
    <source>
        <dbReference type="Proteomes" id="UP000295008"/>
    </source>
</evidence>
<evidence type="ECO:0000256" key="7">
    <source>
        <dbReference type="SAM" id="Phobius"/>
    </source>
</evidence>
<gene>
    <name evidence="10" type="ORF">EDC14_101411</name>
</gene>
<feature type="domain" description="ABC3 transporter permease C-terminal" evidence="8">
    <location>
        <begin position="705"/>
        <end position="822"/>
    </location>
</feature>
<feature type="transmembrane region" description="Helical" evidence="7">
    <location>
        <begin position="479"/>
        <end position="499"/>
    </location>
</feature>
<dbReference type="InterPro" id="IPR025857">
    <property type="entry name" value="MacB_PCD"/>
</dbReference>
<feature type="transmembrane region" description="Helical" evidence="7">
    <location>
        <begin position="746"/>
        <end position="775"/>
    </location>
</feature>
<comment type="caution">
    <text evidence="10">The sequence shown here is derived from an EMBL/GenBank/DDBJ whole genome shotgun (WGS) entry which is preliminary data.</text>
</comment>
<evidence type="ECO:0000259" key="8">
    <source>
        <dbReference type="Pfam" id="PF02687"/>
    </source>
</evidence>
<feature type="transmembrane region" description="Helical" evidence="7">
    <location>
        <begin position="398"/>
        <end position="415"/>
    </location>
</feature>
<comment type="similarity">
    <text evidence="2">Belongs to the ABC-4 integral membrane protein family. LolC/E subfamily.</text>
</comment>
<feature type="transmembrane region" description="Helical" evidence="7">
    <location>
        <begin position="306"/>
        <end position="332"/>
    </location>
</feature>
<feature type="transmembrane region" description="Helical" evidence="7">
    <location>
        <begin position="352"/>
        <end position="372"/>
    </location>
</feature>
<evidence type="ECO:0000256" key="3">
    <source>
        <dbReference type="ARBA" id="ARBA00022475"/>
    </source>
</evidence>
<evidence type="ECO:0000256" key="4">
    <source>
        <dbReference type="ARBA" id="ARBA00022692"/>
    </source>
</evidence>
<dbReference type="EMBL" id="SLUN01000014">
    <property type="protein sequence ID" value="TCL67323.1"/>
    <property type="molecule type" value="Genomic_DNA"/>
</dbReference>
<keyword evidence="5 7" id="KW-1133">Transmembrane helix</keyword>
<dbReference type="Proteomes" id="UP000295008">
    <property type="component" value="Unassembled WGS sequence"/>
</dbReference>
<feature type="domain" description="MacB-like periplasmic core" evidence="9">
    <location>
        <begin position="19"/>
        <end position="226"/>
    </location>
</feature>
<proteinExistence type="inferred from homology"/>
<feature type="transmembrane region" description="Helical" evidence="7">
    <location>
        <begin position="698"/>
        <end position="725"/>
    </location>
</feature>
<dbReference type="GO" id="GO:0044874">
    <property type="term" value="P:lipoprotein localization to outer membrane"/>
    <property type="evidence" value="ECO:0007669"/>
    <property type="project" value="TreeGrafter"/>
</dbReference>
<evidence type="ECO:0000256" key="2">
    <source>
        <dbReference type="ARBA" id="ARBA00005236"/>
    </source>
</evidence>
<evidence type="ECO:0000256" key="1">
    <source>
        <dbReference type="ARBA" id="ARBA00004651"/>
    </source>
</evidence>
<evidence type="ECO:0000256" key="5">
    <source>
        <dbReference type="ARBA" id="ARBA00022989"/>
    </source>
</evidence>
<evidence type="ECO:0000259" key="9">
    <source>
        <dbReference type="Pfam" id="PF12704"/>
    </source>
</evidence>
<dbReference type="GO" id="GO:0098797">
    <property type="term" value="C:plasma membrane protein complex"/>
    <property type="evidence" value="ECO:0007669"/>
    <property type="project" value="TreeGrafter"/>
</dbReference>
<sequence>MRILIKFIWRNIQEKKLRTFLILISVALSAALFFAATAIAGTIEGMYLQRIKKYYGTAELIVHPNEKSPSGFFHVHPAEQYRNFTDYAIGVIESSGTYKNRHESADFDLKGFRLADLATMNPYVLARQRQLLPFQGKKIIISRAMAEKFHFRIGQNIELWLRDHRYRFRIAAIAEPVGLFQDDGLSNTAVVPRETLAALFGARGKVTTVFIKLKDPSRAEEMVAKMSGAFRRYTVRETVSRSELRREIGTISTPFMMMVILVLFMSVFIIYTSFKVITRERLPLIGTFRSIGATRRMTDLILFAESLLYGVVGGVAGCGMGLGILYVMSILMTPAWLAGKLNTVMKFTPLQLLMALALAVILALGSSLFPIIRISKIPVKEIILNAIARPVRKKGRRLLWGALLLAVALAVPPLVPQDVTFLATVAGMLLTTSAVILWIPFLTKLLTGALERIYQPLFGNLAVLAAKNLRDNQSSMNNIALLAIGISSLLMINTLSYSVSKEVMSLYRDAQYDIWMWSWQPDRAFKQRLLAVDGVKGVYGVYSAYQAELDGRKDKIGWLVGAAPEFFDYWKLNILGDRRALLAQLDQDRQILLTASLRDKFGVKLGDYLTLQTKRGKKAYRISGFFTSLMENGSFAIIPERYFKLDMKEQYYNSLFIKTLGDPAAVESKLQQKFEREQPYITTLRSMEQRNMQSNAQMFLILQGFSVLALLIGIFGVLNNLLIGFIERQRSLAVLRSVGMSNRQSLQMILLESLSGGLIGGAVGVMSGLLLLSLIPYVMKSLSIPIPMHYSPAQFLFALLAGVVITVVASLSPALKSVKLNIIEAIKYE</sequence>
<keyword evidence="11" id="KW-1185">Reference proteome</keyword>
<dbReference type="InterPro" id="IPR051447">
    <property type="entry name" value="Lipoprotein-release_system"/>
</dbReference>
<evidence type="ECO:0000256" key="6">
    <source>
        <dbReference type="ARBA" id="ARBA00023136"/>
    </source>
</evidence>
<organism evidence="10 11">
    <name type="scientific">Hydrogenispora ethanolica</name>
    <dbReference type="NCBI Taxonomy" id="1082276"/>
    <lineage>
        <taxon>Bacteria</taxon>
        <taxon>Bacillati</taxon>
        <taxon>Bacillota</taxon>
        <taxon>Hydrogenispora</taxon>
    </lineage>
</organism>
<protein>
    <submittedName>
        <fullName evidence="10">Putative ABC transport system permease protein</fullName>
    </submittedName>
</protein>
<dbReference type="Pfam" id="PF12704">
    <property type="entry name" value="MacB_PCD"/>
    <property type="match status" value="2"/>
</dbReference>
<feature type="transmembrane region" description="Helical" evidence="7">
    <location>
        <begin position="795"/>
        <end position="815"/>
    </location>
</feature>
<name>A0A4R1RM44_HYDET</name>
<dbReference type="InterPro" id="IPR003838">
    <property type="entry name" value="ABC3_permease_C"/>
</dbReference>
<keyword evidence="3" id="KW-1003">Cell membrane</keyword>
<dbReference type="PANTHER" id="PTHR30489">
    <property type="entry name" value="LIPOPROTEIN-RELEASING SYSTEM TRANSMEMBRANE PROTEIN LOLE"/>
    <property type="match status" value="1"/>
</dbReference>